<dbReference type="EMBL" id="JQ514223">
    <property type="protein sequence ID" value="AFN42439.1"/>
    <property type="molecule type" value="Genomic_DNA"/>
</dbReference>
<sequence length="193" mass="21269">MYLAMICAMGRRRVTTTWSPFSSGFTLVKLEGSELKGWAEGLGEEEILVIKALQSITEGPSSPLVPLEGVCAWVVVPAWAVLEGNERVAPNEVATPLTSPWIIGVQLTPKGIDVDCVVEELWIACTTSLRPAFRSELIELIELRSWTFVTVPARLRSNLASWRKDVFASTLAWEEDIGRAWGSGRLVTLVTQI</sequence>
<protein>
    <submittedName>
        <fullName evidence="1">Uncharacterized protein</fullName>
    </submittedName>
</protein>
<accession>I6WI49</accession>
<evidence type="ECO:0000313" key="1">
    <source>
        <dbReference type="EMBL" id="AFN42439.1"/>
    </source>
</evidence>
<proteinExistence type="predicted"/>
<geneLocation type="mitochondrion" evidence="1"/>
<dbReference type="AlphaFoldDB" id="I6WI49"/>
<organism evidence="1">
    <name type="scientific">Rhizophagus irregularis</name>
    <dbReference type="NCBI Taxonomy" id="588596"/>
    <lineage>
        <taxon>Eukaryota</taxon>
        <taxon>Fungi</taxon>
        <taxon>Fungi incertae sedis</taxon>
        <taxon>Mucoromycota</taxon>
        <taxon>Glomeromycotina</taxon>
        <taxon>Glomeromycetes</taxon>
        <taxon>Glomerales</taxon>
        <taxon>Glomeraceae</taxon>
        <taxon>Rhizophagus</taxon>
    </lineage>
</organism>
<keyword evidence="1" id="KW-0496">Mitochondrion</keyword>
<name>I6WI49_9GLOM</name>
<reference evidence="1" key="1">
    <citation type="journal article" date="2012" name="New Phytol.">
        <title>Comparative analysis of mitochondrial genomes of Rhizophagus irregularis - syn. Glomus irregulare - reveals a polymorphism induced by variability generating elements.</title>
        <authorList>
            <person name="Formey D."/>
            <person name="Moles M."/>
            <person name="Haouy A."/>
            <person name="Savelli B."/>
            <person name="Bouchez O."/>
            <person name="Becard G."/>
            <person name="Roux C."/>
        </authorList>
    </citation>
    <scope>NUCLEOTIDE SEQUENCE</scope>
</reference>